<dbReference type="CDD" id="cd00118">
    <property type="entry name" value="LysM"/>
    <property type="match status" value="2"/>
</dbReference>
<dbReference type="STRING" id="1612202.SAMN05421734_101170"/>
<dbReference type="PANTHER" id="PTHR39160">
    <property type="entry name" value="CELL WALL-BINDING PROTEIN YOCH"/>
    <property type="match status" value="1"/>
</dbReference>
<dbReference type="InterPro" id="IPR010611">
    <property type="entry name" value="3D_dom"/>
</dbReference>
<dbReference type="EMBL" id="FMYI01000001">
    <property type="protein sequence ID" value="SDB82089.1"/>
    <property type="molecule type" value="Genomic_DNA"/>
</dbReference>
<protein>
    <submittedName>
        <fullName evidence="3">3D (Asp-Asp-Asp) domain-containing protein</fullName>
    </submittedName>
</protein>
<dbReference type="InterPro" id="IPR036908">
    <property type="entry name" value="RlpA-like_sf"/>
</dbReference>
<dbReference type="GO" id="GO:0019867">
    <property type="term" value="C:outer membrane"/>
    <property type="evidence" value="ECO:0007669"/>
    <property type="project" value="InterPro"/>
</dbReference>
<dbReference type="GO" id="GO:0009254">
    <property type="term" value="P:peptidoglycan turnover"/>
    <property type="evidence" value="ECO:0007669"/>
    <property type="project" value="InterPro"/>
</dbReference>
<sequence>MKPFFISLMTLSLITTSFTEIPEESTYQVQRGDTLWHIAQDHDVSVRTLKTINELNTDLIFPDQEIQVEDETIHEVVKGDTLYQIAKANDLTVEDLKQFNQLTSDLILVGETLTLIERERHVEKTRNVVNEQKEEHVDSETSSEEPAAEVVASSQEWTMTATAYTAECDGCNGITATGIDLNQDRSKKVVAVDPNVIPLGSRVYVEGYGEAIAGDVGGAIKGHKIDIHVPTTEEALAWGVRQVTVELLE</sequence>
<evidence type="ECO:0000256" key="1">
    <source>
        <dbReference type="ARBA" id="ARBA00022729"/>
    </source>
</evidence>
<dbReference type="SUPFAM" id="SSF54106">
    <property type="entry name" value="LysM domain"/>
    <property type="match status" value="2"/>
</dbReference>
<gene>
    <name evidence="3" type="ORF">SAMN05421734_101170</name>
</gene>
<dbReference type="Pfam" id="PF01476">
    <property type="entry name" value="LysM"/>
    <property type="match status" value="2"/>
</dbReference>
<dbReference type="PANTHER" id="PTHR39160:SF6">
    <property type="entry name" value="CELL WALL-BINDING PROTEIN YOCH"/>
    <property type="match status" value="1"/>
</dbReference>
<evidence type="ECO:0000259" key="2">
    <source>
        <dbReference type="PROSITE" id="PS51782"/>
    </source>
</evidence>
<evidence type="ECO:0000313" key="3">
    <source>
        <dbReference type="EMBL" id="SDB82089.1"/>
    </source>
</evidence>
<dbReference type="Pfam" id="PF06725">
    <property type="entry name" value="3D"/>
    <property type="match status" value="1"/>
</dbReference>
<dbReference type="PROSITE" id="PS51782">
    <property type="entry name" value="LYSM"/>
    <property type="match status" value="2"/>
</dbReference>
<reference evidence="4" key="1">
    <citation type="submission" date="2016-09" db="EMBL/GenBank/DDBJ databases">
        <authorList>
            <person name="Varghese N."/>
            <person name="Submissions S."/>
        </authorList>
    </citation>
    <scope>NUCLEOTIDE SEQUENCE [LARGE SCALE GENOMIC DNA]</scope>
    <source>
        <strain evidence="4">S5</strain>
    </source>
</reference>
<keyword evidence="1" id="KW-0732">Signal</keyword>
<dbReference type="OrthoDB" id="9798935at2"/>
<keyword evidence="4" id="KW-1185">Reference proteome</keyword>
<feature type="domain" description="LysM" evidence="2">
    <location>
        <begin position="25"/>
        <end position="68"/>
    </location>
</feature>
<dbReference type="CDD" id="cd22786">
    <property type="entry name" value="DPBB_YuiC-like"/>
    <property type="match status" value="1"/>
</dbReference>
<dbReference type="Gene3D" id="3.10.350.10">
    <property type="entry name" value="LysM domain"/>
    <property type="match status" value="2"/>
</dbReference>
<dbReference type="SUPFAM" id="SSF50685">
    <property type="entry name" value="Barwin-like endoglucanases"/>
    <property type="match status" value="1"/>
</dbReference>
<evidence type="ECO:0000313" key="4">
    <source>
        <dbReference type="Proteomes" id="UP000242949"/>
    </source>
</evidence>
<dbReference type="InterPro" id="IPR036779">
    <property type="entry name" value="LysM_dom_sf"/>
</dbReference>
<feature type="domain" description="LysM" evidence="2">
    <location>
        <begin position="72"/>
        <end position="115"/>
    </location>
</feature>
<proteinExistence type="predicted"/>
<dbReference type="InterPro" id="IPR051933">
    <property type="entry name" value="Resuscitation_pf_RpfB"/>
</dbReference>
<organism evidence="3 4">
    <name type="scientific">Pelagirhabdus alkalitolerans</name>
    <dbReference type="NCBI Taxonomy" id="1612202"/>
    <lineage>
        <taxon>Bacteria</taxon>
        <taxon>Bacillati</taxon>
        <taxon>Bacillota</taxon>
        <taxon>Bacilli</taxon>
        <taxon>Bacillales</taxon>
        <taxon>Bacillaceae</taxon>
        <taxon>Pelagirhabdus</taxon>
    </lineage>
</organism>
<dbReference type="Gene3D" id="2.40.40.10">
    <property type="entry name" value="RlpA-like domain"/>
    <property type="match status" value="1"/>
</dbReference>
<dbReference type="AlphaFoldDB" id="A0A1G6GJJ3"/>
<dbReference type="GO" id="GO:0004553">
    <property type="term" value="F:hydrolase activity, hydrolyzing O-glycosyl compounds"/>
    <property type="evidence" value="ECO:0007669"/>
    <property type="project" value="InterPro"/>
</dbReference>
<dbReference type="InterPro" id="IPR018392">
    <property type="entry name" value="LysM"/>
</dbReference>
<accession>A0A1G6GJJ3</accession>
<dbReference type="Proteomes" id="UP000242949">
    <property type="component" value="Unassembled WGS sequence"/>
</dbReference>
<dbReference type="SMART" id="SM00257">
    <property type="entry name" value="LysM"/>
    <property type="match status" value="2"/>
</dbReference>
<name>A0A1G6GJJ3_9BACI</name>